<evidence type="ECO:0000313" key="3">
    <source>
        <dbReference type="EMBL" id="KAF2178732.1"/>
    </source>
</evidence>
<evidence type="ECO:0000259" key="2">
    <source>
        <dbReference type="Pfam" id="PF06985"/>
    </source>
</evidence>
<dbReference type="SUPFAM" id="SSF55874">
    <property type="entry name" value="ATPase domain of HSP90 chaperone/DNA topoisomerase II/histidine kinase"/>
    <property type="match status" value="1"/>
</dbReference>
<feature type="region of interest" description="Disordered" evidence="1">
    <location>
        <begin position="1182"/>
        <end position="1222"/>
    </location>
</feature>
<dbReference type="InterPro" id="IPR052895">
    <property type="entry name" value="HetReg/Transcr_Mod"/>
</dbReference>
<proteinExistence type="predicted"/>
<keyword evidence="4" id="KW-1185">Reference proteome</keyword>
<dbReference type="InterPro" id="IPR036890">
    <property type="entry name" value="HATPase_C_sf"/>
</dbReference>
<reference evidence="3" key="1">
    <citation type="journal article" date="2020" name="Stud. Mycol.">
        <title>101 Dothideomycetes genomes: a test case for predicting lifestyles and emergence of pathogens.</title>
        <authorList>
            <person name="Haridas S."/>
            <person name="Albert R."/>
            <person name="Binder M."/>
            <person name="Bloem J."/>
            <person name="Labutti K."/>
            <person name="Salamov A."/>
            <person name="Andreopoulos B."/>
            <person name="Baker S."/>
            <person name="Barry K."/>
            <person name="Bills G."/>
            <person name="Bluhm B."/>
            <person name="Cannon C."/>
            <person name="Castanera R."/>
            <person name="Culley D."/>
            <person name="Daum C."/>
            <person name="Ezra D."/>
            <person name="Gonzalez J."/>
            <person name="Henrissat B."/>
            <person name="Kuo A."/>
            <person name="Liang C."/>
            <person name="Lipzen A."/>
            <person name="Lutzoni F."/>
            <person name="Magnuson J."/>
            <person name="Mondo S."/>
            <person name="Nolan M."/>
            <person name="Ohm R."/>
            <person name="Pangilinan J."/>
            <person name="Park H.-J."/>
            <person name="Ramirez L."/>
            <person name="Alfaro M."/>
            <person name="Sun H."/>
            <person name="Tritt A."/>
            <person name="Yoshinaga Y."/>
            <person name="Zwiers L.-H."/>
            <person name="Turgeon B."/>
            <person name="Goodwin S."/>
            <person name="Spatafora J."/>
            <person name="Crous P."/>
            <person name="Grigoriev I."/>
        </authorList>
    </citation>
    <scope>NUCLEOTIDE SEQUENCE</scope>
    <source>
        <strain evidence="3">CBS 207.26</strain>
    </source>
</reference>
<dbReference type="OrthoDB" id="1262810at2759"/>
<dbReference type="Gene3D" id="3.30.565.10">
    <property type="entry name" value="Histidine kinase-like ATPase, C-terminal domain"/>
    <property type="match status" value="1"/>
</dbReference>
<sequence>MSSHHDARKLIETIRQEMTLNGAIKQSSIVSVFRNMLHILSEDLYDKSTRFLLELLQNADDNTYNCPTPVLNFTYRPGRLRVDCNEVGFTEENVKAICTIGGSTKKGVSRASRYIGEKGIGFKSVFRVADVVWISSRQYTFKFDRREDLGVIAPIWDEFPETTIPGYTSFFMKLARVYDEDELVEDLVSFDPALLIFLRRVKEINLTVTKRDGSTWATHLSRTDTWNSGSLYIVLSQGKSFSRYLVKKHVVNHHVLEEKRPGCSQSEILLAFPVLTQSTTQSVYAFLPIRDYGFRFLLQADFLLTANREGIDNSSSWNCTLRDATVQAFLESVDHIIAGPLKYHWLQYIPTEEISSFFFPVRKKIIEALSQKPVLESWSSTMSVATALSYVPKQFMDDRGTPLTLNPMTALTYLSAEYPDLEIGVLRQIGVHLLTDYDFLRDLGSMIERDRDTFQAKQGDWHSRLAKVLLPLSVKSDLKSMIRSMRIIPLRDGQWAIAEGNTIFFSTKTQSLHIPDGLPILIVDPLAEDDIHRRNLFQQLGVKNCDVFGICRLIGNIHGEDDFNPKRVPRYQLISHALFLYRASWRAEEGAELWFATKRDQRCRGSQLYIRMDCTTDSPPMRIYDQLETSFDFIHDDYLNISSADKTGWIAWLIKTFKLSAIPRLVSTIPQRPSQCTSSLSQEFRFLFQNCHSRDILWILRDNWRHYSQWLEDDDYHWQNRSAADTVDRSLKATLREELKRQQVKCRNGLFTLCNTVLPTVDRFLSGNAHIPTIVIQDPQGPSWSILSNFGVAVERNALYYIRCLEALQCSQPQKDTLAHIYEQLRICYAHEEEFIRTTFMEKRLIYVSPRVPNAAMGSPWYTTSECIAKALKPEFDYPSCNYFFRCLLMADSSALDTLITKLSFIDRSSTLSDMSQLFCVISSAIKGRKRTGKYGLRKRLLSMHIFPISRNERDDEFDYLANFGEDASWFIADREHLRKSFQGKIPLLAFRTEDLDSMNGLLDLFHVKRRKLSNLVQIHTVPRGLANLHSSYTFFLKERVVFIQALIPKTHPARGPVSDQLTNIQANIAAEILQSYILKFGSTEVTGHAEKGELALSTTNDTLQVFMTEECITAEYPSFDFVELIANHCGIKNPTHRSLLQTALTEDSLRRIQTTFRRQGFHINIYLPDDDDSIRPETRAKRYAGASGDIPTIPSPFKSRKEKPGSTSDIGYGSSDDERTDGIRLATTEDLRPIDKLRPRNNIKSERKQHTRLPFSTLKREDEFSPNDLSLDSAVDDVDQNTQYLGELMLSQYFEKYLGRLYDPILHWTSLLRTRAGHRPFINSEDHASFTLIGKMVSSRITDILATNGYKDAISGQLGTPVYHFEVAVNPDDRSTSFDLRLSQLERMRRYRSDSGELFPTDVVILARISNIYTNLRYEFYVNPWNLYASDHLLLHGDCGFKASFSTRLISKVPSICSPKNDAVSVKQQPESTFRSCHGPFTPGTAFTRIVTGATNPLPNSLGVQNDISLAEEISVAPLHVGSVIMAIPEPGCFQIYSYKELQEGFIRLLHLLPGSNEEALQGIIYHVPFEFAGRYRALSYMWGTVSRSGRLWTSTGILRITPNLKAALQHLRHKTKALILWVDAVCINQDDNKEKAYQIRLLPQVFQRATSIFAFLGNDHGSHRAIETLMQIRAKEALTDWPKCLPPVPTSWSTESVPFPEDPVWDDIKAFFQNSWFRRAWVVQEVVLAASVRIACGKWVVDWNDLLSATETVDREHRGSVNDMSSNIFSWDYFLELARHREWEARQTRWALINLLESFRYLESTLTRDRLFALLGFASDGANPQFEPDYESTLEDVLKKYAAVFIEQGKVLQLLYRAGLESQSSRFPSWLPDWTVPKPSSLYESSTRGKIFSASWISEPQVNYCPGSDEIEVSGFLLDSIEKVSNASNVPEQWYQYFREADSMVNELSRYRKDNSDVKWKVPIAGILYPKTIASGSLDLESSYKVFRRELSSAHKQFSNGGNPEARFEVSSQGLDYTLALQETLLGWRFFTTHRGYAGVGPASTKIGDSVYVFNGGGVPFLLTPSESREGVYRLLGECYVHGLMNGEARSLVPPESLVRMH</sequence>
<accession>A0A6A6DJY5</accession>
<dbReference type="Pfam" id="PF06985">
    <property type="entry name" value="HET"/>
    <property type="match status" value="1"/>
</dbReference>
<gene>
    <name evidence="3" type="ORF">K469DRAFT_642268</name>
</gene>
<dbReference type="PANTHER" id="PTHR24148">
    <property type="entry name" value="ANKYRIN REPEAT DOMAIN-CONTAINING PROTEIN 39 HOMOLOG-RELATED"/>
    <property type="match status" value="1"/>
</dbReference>
<organism evidence="3 4">
    <name type="scientific">Zopfia rhizophila CBS 207.26</name>
    <dbReference type="NCBI Taxonomy" id="1314779"/>
    <lineage>
        <taxon>Eukaryota</taxon>
        <taxon>Fungi</taxon>
        <taxon>Dikarya</taxon>
        <taxon>Ascomycota</taxon>
        <taxon>Pezizomycotina</taxon>
        <taxon>Dothideomycetes</taxon>
        <taxon>Dothideomycetes incertae sedis</taxon>
        <taxon>Zopfiaceae</taxon>
        <taxon>Zopfia</taxon>
    </lineage>
</organism>
<feature type="domain" description="Heterokaryon incompatibility" evidence="2">
    <location>
        <begin position="1577"/>
        <end position="1727"/>
    </location>
</feature>
<name>A0A6A6DJY5_9PEZI</name>
<dbReference type="Proteomes" id="UP000800200">
    <property type="component" value="Unassembled WGS sequence"/>
</dbReference>
<dbReference type="EMBL" id="ML994673">
    <property type="protein sequence ID" value="KAF2178732.1"/>
    <property type="molecule type" value="Genomic_DNA"/>
</dbReference>
<evidence type="ECO:0000256" key="1">
    <source>
        <dbReference type="SAM" id="MobiDB-lite"/>
    </source>
</evidence>
<protein>
    <recommendedName>
        <fullName evidence="2">Heterokaryon incompatibility domain-containing protein</fullName>
    </recommendedName>
</protein>
<dbReference type="PANTHER" id="PTHR24148:SF73">
    <property type="entry name" value="HET DOMAIN PROTEIN (AFU_ORTHOLOGUE AFUA_8G01020)"/>
    <property type="match status" value="1"/>
</dbReference>
<evidence type="ECO:0000313" key="4">
    <source>
        <dbReference type="Proteomes" id="UP000800200"/>
    </source>
</evidence>
<dbReference type="InterPro" id="IPR010730">
    <property type="entry name" value="HET"/>
</dbReference>
<dbReference type="NCBIfam" id="NF047352">
    <property type="entry name" value="P_loop_sacsin"/>
    <property type="match status" value="1"/>
</dbReference>
<dbReference type="Pfam" id="PF26639">
    <property type="entry name" value="Het-6_barrel"/>
    <property type="match status" value="1"/>
</dbReference>